<dbReference type="EMBL" id="JAYWIO010000001">
    <property type="protein sequence ID" value="KAK7292253.1"/>
    <property type="molecule type" value="Genomic_DNA"/>
</dbReference>
<feature type="transmembrane region" description="Helical" evidence="7">
    <location>
        <begin position="431"/>
        <end position="452"/>
    </location>
</feature>
<comment type="subcellular location">
    <subcellularLocation>
        <location evidence="1">Membrane</location>
        <topology evidence="1">Multi-pass membrane protein</topology>
    </subcellularLocation>
</comment>
<feature type="transmembrane region" description="Helical" evidence="7">
    <location>
        <begin position="352"/>
        <end position="373"/>
    </location>
</feature>
<dbReference type="AlphaFoldDB" id="A0AAN9J501"/>
<dbReference type="SUPFAM" id="SSF103473">
    <property type="entry name" value="MFS general substrate transporter"/>
    <property type="match status" value="1"/>
</dbReference>
<dbReference type="CDD" id="cd17416">
    <property type="entry name" value="MFS_NPF1_2"/>
    <property type="match status" value="1"/>
</dbReference>
<dbReference type="Gene3D" id="1.20.1250.20">
    <property type="entry name" value="MFS general substrate transporter like domains"/>
    <property type="match status" value="1"/>
</dbReference>
<evidence type="ECO:0000256" key="4">
    <source>
        <dbReference type="ARBA" id="ARBA00022989"/>
    </source>
</evidence>
<name>A0AAN9J501_CROPI</name>
<comment type="caution">
    <text evidence="8">The sequence shown here is derived from an EMBL/GenBank/DDBJ whole genome shotgun (WGS) entry which is preliminary data.</text>
</comment>
<keyword evidence="4 7" id="KW-1133">Transmembrane helix</keyword>
<feature type="transmembrane region" description="Helical" evidence="7">
    <location>
        <begin position="228"/>
        <end position="248"/>
    </location>
</feature>
<feature type="transmembrane region" description="Helical" evidence="7">
    <location>
        <begin position="154"/>
        <end position="174"/>
    </location>
</feature>
<evidence type="ECO:0000256" key="2">
    <source>
        <dbReference type="ARBA" id="ARBA00005982"/>
    </source>
</evidence>
<comment type="similarity">
    <text evidence="2">Belongs to the major facilitator superfamily. Proton-dependent oligopeptide transporter (POT/PTR) (TC 2.A.17) family.</text>
</comment>
<keyword evidence="5 7" id="KW-0472">Membrane</keyword>
<feature type="transmembrane region" description="Helical" evidence="7">
    <location>
        <begin position="472"/>
        <end position="498"/>
    </location>
</feature>
<evidence type="ECO:0000256" key="5">
    <source>
        <dbReference type="ARBA" id="ARBA00023136"/>
    </source>
</evidence>
<accession>A0AAN9J501</accession>
<feature type="transmembrane region" description="Helical" evidence="7">
    <location>
        <begin position="519"/>
        <end position="542"/>
    </location>
</feature>
<evidence type="ECO:0000256" key="6">
    <source>
        <dbReference type="SAM" id="MobiDB-lite"/>
    </source>
</evidence>
<protein>
    <submittedName>
        <fullName evidence="8">Uncharacterized protein</fullName>
    </submittedName>
</protein>
<dbReference type="GO" id="GO:0022857">
    <property type="term" value="F:transmembrane transporter activity"/>
    <property type="evidence" value="ECO:0007669"/>
    <property type="project" value="InterPro"/>
</dbReference>
<feature type="transmembrane region" description="Helical" evidence="7">
    <location>
        <begin position="393"/>
        <end position="411"/>
    </location>
</feature>
<evidence type="ECO:0000256" key="1">
    <source>
        <dbReference type="ARBA" id="ARBA00004141"/>
    </source>
</evidence>
<dbReference type="InterPro" id="IPR000109">
    <property type="entry name" value="POT_fam"/>
</dbReference>
<feature type="transmembrane region" description="Helical" evidence="7">
    <location>
        <begin position="562"/>
        <end position="585"/>
    </location>
</feature>
<gene>
    <name evidence="8" type="ORF">RIF29_08031</name>
</gene>
<keyword evidence="9" id="KW-1185">Reference proteome</keyword>
<dbReference type="Proteomes" id="UP001372338">
    <property type="component" value="Unassembled WGS sequence"/>
</dbReference>
<keyword evidence="3 7" id="KW-0812">Transmembrane</keyword>
<organism evidence="8 9">
    <name type="scientific">Crotalaria pallida</name>
    <name type="common">Smooth rattlebox</name>
    <name type="synonym">Crotalaria striata</name>
    <dbReference type="NCBI Taxonomy" id="3830"/>
    <lineage>
        <taxon>Eukaryota</taxon>
        <taxon>Viridiplantae</taxon>
        <taxon>Streptophyta</taxon>
        <taxon>Embryophyta</taxon>
        <taxon>Tracheophyta</taxon>
        <taxon>Spermatophyta</taxon>
        <taxon>Magnoliopsida</taxon>
        <taxon>eudicotyledons</taxon>
        <taxon>Gunneridae</taxon>
        <taxon>Pentapetalae</taxon>
        <taxon>rosids</taxon>
        <taxon>fabids</taxon>
        <taxon>Fabales</taxon>
        <taxon>Fabaceae</taxon>
        <taxon>Papilionoideae</taxon>
        <taxon>50 kb inversion clade</taxon>
        <taxon>genistoids sensu lato</taxon>
        <taxon>core genistoids</taxon>
        <taxon>Crotalarieae</taxon>
        <taxon>Crotalaria</taxon>
    </lineage>
</organism>
<feature type="region of interest" description="Disordered" evidence="6">
    <location>
        <begin position="1"/>
        <end position="33"/>
    </location>
</feature>
<sequence>MNTMRERETGTATMKTSDEKKESVQKKHHEIDDDSPKINYRGWKVMPFIIGNETFEKLGAIGTLTNLLVYLTTVFNLQNITAYNIINIFNGSTNFATLLGAFFSDTYFGRYNTVAFSIIISFLGLLFICLTAAIKNLHPPHCGKESSTCIGPTVGQMAFLISGLILLLIGAAGVRPCNLAFGADQFNPNTESGKKGINSFFNWYFFTFTFAQMVSLTLIVYIQSNVNWAIGLGIPAALMLFSSILFFMGTKMYVKVKPSGSPMTSIVQVIVVAIKKRSLKLPAAENPKHSLFYYLPPESMNFKLPYTYQFRLLDKAAIITPQDKINPDGSAADPWNLCSMQQVEEVKCLMRVLPIWFTSILYFLAIVQQHTILVFQALQSDRRIGHNNFKIPAASYYVFMMLTTTIWLPIYDRVAVPYVRRFTGREGGIIILQRMGIGIFLTILSMLVSGVVEQHRRNLAWSNPIGVQPRKGAISSMTGLMFIPQLILGGLAEAFTAVGQVELYYKNFPENMRSFAGSLLFCGMAGGSYLNTFLISVVHKTTSKSATGNWLPEDLNKGRLDFFYYMIAALETMNFGYFLLCSMWYKYKDTGSSSSSSNSIELNEAFNQSETSTSGV</sequence>
<dbReference type="InterPro" id="IPR036259">
    <property type="entry name" value="MFS_trans_sf"/>
</dbReference>
<dbReference type="Pfam" id="PF00854">
    <property type="entry name" value="PTR2"/>
    <property type="match status" value="1"/>
</dbReference>
<evidence type="ECO:0000313" key="9">
    <source>
        <dbReference type="Proteomes" id="UP001372338"/>
    </source>
</evidence>
<dbReference type="PANTHER" id="PTHR11654">
    <property type="entry name" value="OLIGOPEPTIDE TRANSPORTER-RELATED"/>
    <property type="match status" value="1"/>
</dbReference>
<evidence type="ECO:0000256" key="3">
    <source>
        <dbReference type="ARBA" id="ARBA00022692"/>
    </source>
</evidence>
<evidence type="ECO:0000256" key="7">
    <source>
        <dbReference type="SAM" id="Phobius"/>
    </source>
</evidence>
<feature type="compositionally biased region" description="Basic and acidic residues" evidence="6">
    <location>
        <begin position="16"/>
        <end position="33"/>
    </location>
</feature>
<feature type="transmembrane region" description="Helical" evidence="7">
    <location>
        <begin position="114"/>
        <end position="134"/>
    </location>
</feature>
<evidence type="ECO:0000313" key="8">
    <source>
        <dbReference type="EMBL" id="KAK7292253.1"/>
    </source>
</evidence>
<reference evidence="8 9" key="1">
    <citation type="submission" date="2024-01" db="EMBL/GenBank/DDBJ databases">
        <title>The genomes of 5 underutilized Papilionoideae crops provide insights into root nodulation and disease resistanc.</title>
        <authorList>
            <person name="Yuan L."/>
        </authorList>
    </citation>
    <scope>NUCLEOTIDE SEQUENCE [LARGE SCALE GENOMIC DNA]</scope>
    <source>
        <strain evidence="8">ZHUSHIDOU_FW_LH</strain>
        <tissue evidence="8">Leaf</tissue>
    </source>
</reference>
<dbReference type="GO" id="GO:0016020">
    <property type="term" value="C:membrane"/>
    <property type="evidence" value="ECO:0007669"/>
    <property type="project" value="UniProtKB-SubCell"/>
</dbReference>
<proteinExistence type="inferred from homology"/>
<feature type="transmembrane region" description="Helical" evidence="7">
    <location>
        <begin position="201"/>
        <end position="222"/>
    </location>
</feature>